<protein>
    <submittedName>
        <fullName evidence="2">AAA family ATPase</fullName>
    </submittedName>
</protein>
<dbReference type="SUPFAM" id="SSF52540">
    <property type="entry name" value="P-loop containing nucleoside triphosphate hydrolases"/>
    <property type="match status" value="1"/>
</dbReference>
<evidence type="ECO:0000259" key="1">
    <source>
        <dbReference type="SMART" id="SM00382"/>
    </source>
</evidence>
<dbReference type="InterPro" id="IPR003593">
    <property type="entry name" value="AAA+_ATPase"/>
</dbReference>
<dbReference type="GO" id="GO:0016887">
    <property type="term" value="F:ATP hydrolysis activity"/>
    <property type="evidence" value="ECO:0007669"/>
    <property type="project" value="InterPro"/>
</dbReference>
<feature type="domain" description="AAA+ ATPase" evidence="1">
    <location>
        <begin position="110"/>
        <end position="230"/>
    </location>
</feature>
<dbReference type="Proteomes" id="UP000799771">
    <property type="component" value="Unassembled WGS sequence"/>
</dbReference>
<keyword evidence="3" id="KW-1185">Reference proteome</keyword>
<dbReference type="Gene3D" id="3.40.50.300">
    <property type="entry name" value="P-loop containing nucleotide triphosphate hydrolases"/>
    <property type="match status" value="1"/>
</dbReference>
<organism evidence="2 3">
    <name type="scientific">Dothidotthia symphoricarpi CBS 119687</name>
    <dbReference type="NCBI Taxonomy" id="1392245"/>
    <lineage>
        <taxon>Eukaryota</taxon>
        <taxon>Fungi</taxon>
        <taxon>Dikarya</taxon>
        <taxon>Ascomycota</taxon>
        <taxon>Pezizomycotina</taxon>
        <taxon>Dothideomycetes</taxon>
        <taxon>Pleosporomycetidae</taxon>
        <taxon>Pleosporales</taxon>
        <taxon>Dothidotthiaceae</taxon>
        <taxon>Dothidotthia</taxon>
    </lineage>
</organism>
<dbReference type="Pfam" id="PF00004">
    <property type="entry name" value="AAA"/>
    <property type="match status" value="1"/>
</dbReference>
<evidence type="ECO:0000313" key="2">
    <source>
        <dbReference type="EMBL" id="KAF2125250.1"/>
    </source>
</evidence>
<gene>
    <name evidence="2" type="ORF">P153DRAFT_300167</name>
</gene>
<dbReference type="GO" id="GO:0005524">
    <property type="term" value="F:ATP binding"/>
    <property type="evidence" value="ECO:0007669"/>
    <property type="project" value="InterPro"/>
</dbReference>
<dbReference type="RefSeq" id="XP_033519642.1">
    <property type="nucleotide sequence ID" value="XM_033664315.1"/>
</dbReference>
<name>A0A6A6A0C0_9PLEO</name>
<sequence>MIDTQEYDNNFRPWQKGFVLGSTIEIEPDEKPTLNEEQLLICTDTVAGFSLVTKKWGYLDVDHVREIDFNTSAFDMLALSEEKKSMVAALVRSAKASSDTYDDLIKGKGKGVIFLLHGPAGVGKTFTAESIADLSQRPLYTLNCSDLGVKDAEMRLTAALSLAVKWNAVALIDEADVFMAERSLNDLERNELVSVLLRVLEYFEGILFLTTNRAETIDPAFKSQIHLKIAYPNLSTESKRQLWCVFIKQGMAQQLPAWVDDQFLDKAVEYNMNGRQIKNVVRVAYALAQDKKRDMCPEDIFSVVQLIRSFEEDVDA</sequence>
<dbReference type="SMART" id="SM00382">
    <property type="entry name" value="AAA"/>
    <property type="match status" value="1"/>
</dbReference>
<dbReference type="PANTHER" id="PTHR46411:SF3">
    <property type="entry name" value="AAA+ ATPASE DOMAIN-CONTAINING PROTEIN"/>
    <property type="match status" value="1"/>
</dbReference>
<accession>A0A6A6A0C0</accession>
<dbReference type="InterPro" id="IPR027417">
    <property type="entry name" value="P-loop_NTPase"/>
</dbReference>
<dbReference type="AlphaFoldDB" id="A0A6A6A0C0"/>
<dbReference type="GeneID" id="54404747"/>
<reference evidence="2" key="1">
    <citation type="journal article" date="2020" name="Stud. Mycol.">
        <title>101 Dothideomycetes genomes: a test case for predicting lifestyles and emergence of pathogens.</title>
        <authorList>
            <person name="Haridas S."/>
            <person name="Albert R."/>
            <person name="Binder M."/>
            <person name="Bloem J."/>
            <person name="Labutti K."/>
            <person name="Salamov A."/>
            <person name="Andreopoulos B."/>
            <person name="Baker S."/>
            <person name="Barry K."/>
            <person name="Bills G."/>
            <person name="Bluhm B."/>
            <person name="Cannon C."/>
            <person name="Castanera R."/>
            <person name="Culley D."/>
            <person name="Daum C."/>
            <person name="Ezra D."/>
            <person name="Gonzalez J."/>
            <person name="Henrissat B."/>
            <person name="Kuo A."/>
            <person name="Liang C."/>
            <person name="Lipzen A."/>
            <person name="Lutzoni F."/>
            <person name="Magnuson J."/>
            <person name="Mondo S."/>
            <person name="Nolan M."/>
            <person name="Ohm R."/>
            <person name="Pangilinan J."/>
            <person name="Park H.-J."/>
            <person name="Ramirez L."/>
            <person name="Alfaro M."/>
            <person name="Sun H."/>
            <person name="Tritt A."/>
            <person name="Yoshinaga Y."/>
            <person name="Zwiers L.-H."/>
            <person name="Turgeon B."/>
            <person name="Goodwin S."/>
            <person name="Spatafora J."/>
            <person name="Crous P."/>
            <person name="Grigoriev I."/>
        </authorList>
    </citation>
    <scope>NUCLEOTIDE SEQUENCE</scope>
    <source>
        <strain evidence="2">CBS 119687</strain>
    </source>
</reference>
<proteinExistence type="predicted"/>
<dbReference type="EMBL" id="ML977516">
    <property type="protein sequence ID" value="KAF2125250.1"/>
    <property type="molecule type" value="Genomic_DNA"/>
</dbReference>
<dbReference type="InterPro" id="IPR003959">
    <property type="entry name" value="ATPase_AAA_core"/>
</dbReference>
<evidence type="ECO:0000313" key="3">
    <source>
        <dbReference type="Proteomes" id="UP000799771"/>
    </source>
</evidence>
<dbReference type="OrthoDB" id="10042665at2759"/>
<dbReference type="CDD" id="cd19481">
    <property type="entry name" value="RecA-like_protease"/>
    <property type="match status" value="1"/>
</dbReference>
<dbReference type="PANTHER" id="PTHR46411">
    <property type="entry name" value="FAMILY ATPASE, PUTATIVE-RELATED"/>
    <property type="match status" value="1"/>
</dbReference>